<dbReference type="PROSITE" id="PS50887">
    <property type="entry name" value="GGDEF"/>
    <property type="match status" value="1"/>
</dbReference>
<dbReference type="InterPro" id="IPR000160">
    <property type="entry name" value="GGDEF_dom"/>
</dbReference>
<protein>
    <recommendedName>
        <fullName evidence="1">GGDEF domain-containing protein</fullName>
    </recommendedName>
</protein>
<sequence length="75" mass="8767">MYLDIMQDKVLIETTNRIINNIRPYDLVGRYGDEFLIGINVKNPSDELQKIIKNADNFLLKAKERGKNKIVMEEI</sequence>
<accession>A0A7C0Y4A3</accession>
<name>A0A7C0Y4A3_DESA2</name>
<organism evidence="2">
    <name type="scientific">Desulfofervidus auxilii</name>
    <dbReference type="NCBI Taxonomy" id="1621989"/>
    <lineage>
        <taxon>Bacteria</taxon>
        <taxon>Pseudomonadati</taxon>
        <taxon>Thermodesulfobacteriota</taxon>
        <taxon>Candidatus Desulfofervidia</taxon>
        <taxon>Candidatus Desulfofervidales</taxon>
        <taxon>Candidatus Desulfofervidaceae</taxon>
        <taxon>Candidatus Desulfofervidus</taxon>
    </lineage>
</organism>
<evidence type="ECO:0000313" key="2">
    <source>
        <dbReference type="EMBL" id="HDD44157.1"/>
    </source>
</evidence>
<feature type="domain" description="GGDEF" evidence="1">
    <location>
        <begin position="1"/>
        <end position="75"/>
    </location>
</feature>
<gene>
    <name evidence="2" type="ORF">ENG63_04765</name>
</gene>
<dbReference type="Proteomes" id="UP000886289">
    <property type="component" value="Unassembled WGS sequence"/>
</dbReference>
<comment type="caution">
    <text evidence="2">The sequence shown here is derived from an EMBL/GenBank/DDBJ whole genome shotgun (WGS) entry which is preliminary data.</text>
</comment>
<dbReference type="InterPro" id="IPR029787">
    <property type="entry name" value="Nucleotide_cyclase"/>
</dbReference>
<reference evidence="2" key="1">
    <citation type="journal article" date="2020" name="mSystems">
        <title>Genome- and Community-Level Interaction Insights into Carbon Utilization and Element Cycling Functions of Hydrothermarchaeota in Hydrothermal Sediment.</title>
        <authorList>
            <person name="Zhou Z."/>
            <person name="Liu Y."/>
            <person name="Xu W."/>
            <person name="Pan J."/>
            <person name="Luo Z.H."/>
            <person name="Li M."/>
        </authorList>
    </citation>
    <scope>NUCLEOTIDE SEQUENCE [LARGE SCALE GENOMIC DNA]</scope>
    <source>
        <strain evidence="2">HyVt-233</strain>
    </source>
</reference>
<evidence type="ECO:0000259" key="1">
    <source>
        <dbReference type="PROSITE" id="PS50887"/>
    </source>
</evidence>
<proteinExistence type="predicted"/>
<dbReference type="SUPFAM" id="SSF55073">
    <property type="entry name" value="Nucleotide cyclase"/>
    <property type="match status" value="1"/>
</dbReference>
<dbReference type="AlphaFoldDB" id="A0A7C0Y4A3"/>
<dbReference type="EMBL" id="DRBS01000185">
    <property type="protein sequence ID" value="HDD44157.1"/>
    <property type="molecule type" value="Genomic_DNA"/>
</dbReference>